<dbReference type="Proteomes" id="UP001168821">
    <property type="component" value="Unassembled WGS sequence"/>
</dbReference>
<protein>
    <submittedName>
        <fullName evidence="1">Uncharacterized protein</fullName>
    </submittedName>
</protein>
<keyword evidence="2" id="KW-1185">Reference proteome</keyword>
<dbReference type="EMBL" id="JALNTZ010000004">
    <property type="protein sequence ID" value="KAJ3655417.1"/>
    <property type="molecule type" value="Genomic_DNA"/>
</dbReference>
<sequence>MLGFIMRNGRMFNDIMALKTLYYGFVVSKLEYGSIVWSPLYLSHQLQLERVQRKFLKYISFKIDGSYPERGIDYSSLLHRHGLSSLSDRRGFQCSKFMLKLITNKIDCPYKYYGLCKLSCPETCITLCGEWRRFIW</sequence>
<comment type="caution">
    <text evidence="1">The sequence shown here is derived from an EMBL/GenBank/DDBJ whole genome shotgun (WGS) entry which is preliminary data.</text>
</comment>
<reference evidence="1" key="1">
    <citation type="journal article" date="2023" name="G3 (Bethesda)">
        <title>Whole genome assemblies of Zophobas morio and Tenebrio molitor.</title>
        <authorList>
            <person name="Kaur S."/>
            <person name="Stinson S.A."/>
            <person name="diCenzo G.C."/>
        </authorList>
    </citation>
    <scope>NUCLEOTIDE SEQUENCE</scope>
    <source>
        <strain evidence="1">QUZm001</strain>
    </source>
</reference>
<proteinExistence type="predicted"/>
<gene>
    <name evidence="1" type="ORF">Zmor_014549</name>
</gene>
<dbReference type="AlphaFoldDB" id="A0AA38MG91"/>
<organism evidence="1 2">
    <name type="scientific">Zophobas morio</name>
    <dbReference type="NCBI Taxonomy" id="2755281"/>
    <lineage>
        <taxon>Eukaryota</taxon>
        <taxon>Metazoa</taxon>
        <taxon>Ecdysozoa</taxon>
        <taxon>Arthropoda</taxon>
        <taxon>Hexapoda</taxon>
        <taxon>Insecta</taxon>
        <taxon>Pterygota</taxon>
        <taxon>Neoptera</taxon>
        <taxon>Endopterygota</taxon>
        <taxon>Coleoptera</taxon>
        <taxon>Polyphaga</taxon>
        <taxon>Cucujiformia</taxon>
        <taxon>Tenebrionidae</taxon>
        <taxon>Zophobas</taxon>
    </lineage>
</organism>
<name>A0AA38MG91_9CUCU</name>
<evidence type="ECO:0000313" key="2">
    <source>
        <dbReference type="Proteomes" id="UP001168821"/>
    </source>
</evidence>
<accession>A0AA38MG91</accession>
<evidence type="ECO:0000313" key="1">
    <source>
        <dbReference type="EMBL" id="KAJ3655417.1"/>
    </source>
</evidence>